<feature type="domain" description="AFP-like" evidence="4">
    <location>
        <begin position="133"/>
        <end position="195"/>
    </location>
</feature>
<dbReference type="Gene3D" id="3.90.1210.10">
    <property type="entry name" value="Antifreeze-like/N-acetylneuraminic acid synthase C-terminal domain"/>
    <property type="match status" value="1"/>
</dbReference>
<dbReference type="InterPro" id="IPR006190">
    <property type="entry name" value="SAF_AFP_Neu5Ac"/>
</dbReference>
<dbReference type="EMBL" id="MLCO01000332">
    <property type="protein sequence ID" value="ONG45995.1"/>
    <property type="molecule type" value="Genomic_DNA"/>
</dbReference>
<sequence length="273" mass="28333">MVLGPAPAPGRRFVVESPQLAIIARDNGLTWQPLAGDERVVVERPGRPLAREEVEAVLRAELSALGADPALDIELVNFQAPMVPTGPDPRLAVEGTEYDAASRRFAATLVVLADGMATLRQRLSGRSVAMREVVVAARSLRAGETLGPRDVRAERVAAERVRPGMAEKLDRVIGARLARNVSAGQQLPVADLAAPLAVARDSAVELVHESAGLSLATRGKALSDGAPGAVITVLNLLNGATLTGEVIGPGRVRALGPAPAAAQPGRPGAVAQR</sequence>
<keyword evidence="5" id="KW-0282">Flagellum</keyword>
<comment type="subcellular location">
    <subcellularLocation>
        <location evidence="1">Periplasm</location>
    </subcellularLocation>
</comment>
<dbReference type="PANTHER" id="PTHR36307">
    <property type="entry name" value="FLAGELLA BASAL BODY P-RING FORMATION PROTEIN FLGA"/>
    <property type="match status" value="1"/>
</dbReference>
<dbReference type="GO" id="GO:0044780">
    <property type="term" value="P:bacterial-type flagellum assembly"/>
    <property type="evidence" value="ECO:0007669"/>
    <property type="project" value="InterPro"/>
</dbReference>
<dbReference type="CDD" id="cd11614">
    <property type="entry name" value="SAF_CpaB_FlgA_like"/>
    <property type="match status" value="1"/>
</dbReference>
<keyword evidence="2" id="KW-0732">Signal</keyword>
<dbReference type="InterPro" id="IPR039246">
    <property type="entry name" value="Flagellar_FlgA"/>
</dbReference>
<keyword evidence="6" id="KW-1185">Reference proteome</keyword>
<dbReference type="InterPro" id="IPR013974">
    <property type="entry name" value="SAF"/>
</dbReference>
<evidence type="ECO:0000313" key="6">
    <source>
        <dbReference type="Proteomes" id="UP000188879"/>
    </source>
</evidence>
<dbReference type="PANTHER" id="PTHR36307:SF1">
    <property type="entry name" value="FLAGELLA BASAL BODY P-RING FORMATION PROTEIN FLGA"/>
    <property type="match status" value="1"/>
</dbReference>
<keyword evidence="5" id="KW-0966">Cell projection</keyword>
<comment type="caution">
    <text evidence="5">The sequence shown here is derived from an EMBL/GenBank/DDBJ whole genome shotgun (WGS) entry which is preliminary data.</text>
</comment>
<dbReference type="GO" id="GO:0042597">
    <property type="term" value="C:periplasmic space"/>
    <property type="evidence" value="ECO:0007669"/>
    <property type="project" value="UniProtKB-SubCell"/>
</dbReference>
<keyword evidence="3" id="KW-0574">Periplasm</keyword>
<keyword evidence="5" id="KW-0969">Cilium</keyword>
<dbReference type="Gene3D" id="2.30.30.760">
    <property type="match status" value="1"/>
</dbReference>
<name>A0A1V2GV02_9PROT</name>
<protein>
    <submittedName>
        <fullName evidence="5">Flagella basal body P-ring formation protein FlgA</fullName>
    </submittedName>
</protein>
<dbReference type="Pfam" id="PF13144">
    <property type="entry name" value="ChapFlgA"/>
    <property type="match status" value="1"/>
</dbReference>
<proteinExistence type="predicted"/>
<dbReference type="NCBIfam" id="TIGR03170">
    <property type="entry name" value="flgA_cterm"/>
    <property type="match status" value="1"/>
</dbReference>
<organism evidence="5 6">
    <name type="scientific">Teichococcus deserti</name>
    <dbReference type="NCBI Taxonomy" id="1817963"/>
    <lineage>
        <taxon>Bacteria</taxon>
        <taxon>Pseudomonadati</taxon>
        <taxon>Pseudomonadota</taxon>
        <taxon>Alphaproteobacteria</taxon>
        <taxon>Acetobacterales</taxon>
        <taxon>Roseomonadaceae</taxon>
        <taxon>Roseomonas</taxon>
    </lineage>
</organism>
<gene>
    <name evidence="5" type="ORF">BKE38_25905</name>
</gene>
<dbReference type="Proteomes" id="UP000188879">
    <property type="component" value="Unassembled WGS sequence"/>
</dbReference>
<evidence type="ECO:0000256" key="2">
    <source>
        <dbReference type="ARBA" id="ARBA00022729"/>
    </source>
</evidence>
<evidence type="ECO:0000313" key="5">
    <source>
        <dbReference type="EMBL" id="ONG45995.1"/>
    </source>
</evidence>
<dbReference type="SMART" id="SM00858">
    <property type="entry name" value="SAF"/>
    <property type="match status" value="1"/>
</dbReference>
<dbReference type="AlphaFoldDB" id="A0A1V2GV02"/>
<evidence type="ECO:0000256" key="1">
    <source>
        <dbReference type="ARBA" id="ARBA00004418"/>
    </source>
</evidence>
<evidence type="ECO:0000256" key="3">
    <source>
        <dbReference type="ARBA" id="ARBA00022764"/>
    </source>
</evidence>
<dbReference type="PROSITE" id="PS50844">
    <property type="entry name" value="AFP_LIKE"/>
    <property type="match status" value="1"/>
</dbReference>
<dbReference type="InterPro" id="IPR017585">
    <property type="entry name" value="SAF_FlgA"/>
</dbReference>
<evidence type="ECO:0000259" key="4">
    <source>
        <dbReference type="PROSITE" id="PS50844"/>
    </source>
</evidence>
<reference evidence="5 6" key="1">
    <citation type="submission" date="2016-10" db="EMBL/GenBank/DDBJ databases">
        <title>Draft Genome sequence of Roseomonas sp. strain M3.</title>
        <authorList>
            <person name="Subhash Y."/>
            <person name="Lee S."/>
        </authorList>
    </citation>
    <scope>NUCLEOTIDE SEQUENCE [LARGE SCALE GENOMIC DNA]</scope>
    <source>
        <strain evidence="5 6">M3</strain>
    </source>
</reference>
<accession>A0A1V2GV02</accession>